<comment type="similarity">
    <text evidence="5">Belongs to the DEAD box helicase family.</text>
</comment>
<dbReference type="GO" id="GO:0005524">
    <property type="term" value="F:ATP binding"/>
    <property type="evidence" value="ECO:0007669"/>
    <property type="project" value="UniProtKB-UniRule"/>
</dbReference>
<dbReference type="AlphaFoldDB" id="A0A9K3GJP2"/>
<comment type="catalytic activity">
    <reaction evidence="5">
        <text>ATP + H2O = ADP + phosphate + H(+)</text>
        <dbReference type="Rhea" id="RHEA:13065"/>
        <dbReference type="ChEBI" id="CHEBI:15377"/>
        <dbReference type="ChEBI" id="CHEBI:15378"/>
        <dbReference type="ChEBI" id="CHEBI:30616"/>
        <dbReference type="ChEBI" id="CHEBI:43474"/>
        <dbReference type="ChEBI" id="CHEBI:456216"/>
        <dbReference type="EC" id="3.6.4.13"/>
    </reaction>
</comment>
<evidence type="ECO:0000313" key="8">
    <source>
        <dbReference type="Proteomes" id="UP000265618"/>
    </source>
</evidence>
<dbReference type="PANTHER" id="PTHR24031">
    <property type="entry name" value="RNA HELICASE"/>
    <property type="match status" value="1"/>
</dbReference>
<dbReference type="GO" id="GO:0003724">
    <property type="term" value="F:RNA helicase activity"/>
    <property type="evidence" value="ECO:0007669"/>
    <property type="project" value="UniProtKB-EC"/>
</dbReference>
<dbReference type="Pfam" id="PF00271">
    <property type="entry name" value="Helicase_C"/>
    <property type="match status" value="1"/>
</dbReference>
<dbReference type="EC" id="3.6.4.13" evidence="5"/>
<comment type="function">
    <text evidence="5">RNA helicase.</text>
</comment>
<dbReference type="OrthoDB" id="434519at2759"/>
<dbReference type="GO" id="GO:0003723">
    <property type="term" value="F:RNA binding"/>
    <property type="evidence" value="ECO:0007669"/>
    <property type="project" value="UniProtKB-UniRule"/>
</dbReference>
<keyword evidence="4 5" id="KW-0694">RNA-binding</keyword>
<dbReference type="PROSITE" id="PS51194">
    <property type="entry name" value="HELICASE_CTER"/>
    <property type="match status" value="1"/>
</dbReference>
<keyword evidence="8" id="KW-1185">Reference proteome</keyword>
<dbReference type="InterPro" id="IPR001650">
    <property type="entry name" value="Helicase_C-like"/>
</dbReference>
<evidence type="ECO:0000256" key="5">
    <source>
        <dbReference type="RuleBase" id="RU365068"/>
    </source>
</evidence>
<gene>
    <name evidence="7" type="ORF">KIPB_007012</name>
</gene>
<evidence type="ECO:0000256" key="3">
    <source>
        <dbReference type="ARBA" id="ARBA00022840"/>
    </source>
</evidence>
<accession>A0A9K3GJP2</accession>
<protein>
    <recommendedName>
        <fullName evidence="5">ATP-dependent RNA helicase</fullName>
        <ecNumber evidence="5">3.6.4.13</ecNumber>
    </recommendedName>
</protein>
<dbReference type="Proteomes" id="UP000265618">
    <property type="component" value="Unassembled WGS sequence"/>
</dbReference>
<dbReference type="InterPro" id="IPR027417">
    <property type="entry name" value="P-loop_NTPase"/>
</dbReference>
<comment type="caution">
    <text evidence="7">The sequence shown here is derived from an EMBL/GenBank/DDBJ whole genome shotgun (WGS) entry which is preliminary data.</text>
</comment>
<keyword evidence="5" id="KW-0347">Helicase</keyword>
<dbReference type="Gene3D" id="3.40.50.300">
    <property type="entry name" value="P-loop containing nucleotide triphosphate hydrolases"/>
    <property type="match status" value="1"/>
</dbReference>
<evidence type="ECO:0000313" key="7">
    <source>
        <dbReference type="EMBL" id="GIQ85362.1"/>
    </source>
</evidence>
<dbReference type="GO" id="GO:0016787">
    <property type="term" value="F:hydrolase activity"/>
    <property type="evidence" value="ECO:0007669"/>
    <property type="project" value="UniProtKB-KW"/>
</dbReference>
<evidence type="ECO:0000259" key="6">
    <source>
        <dbReference type="PROSITE" id="PS51194"/>
    </source>
</evidence>
<keyword evidence="1 5" id="KW-0547">Nucleotide-binding</keyword>
<feature type="domain" description="Helicase C-terminal" evidence="6">
    <location>
        <begin position="1"/>
        <end position="76"/>
    </location>
</feature>
<keyword evidence="2 5" id="KW-0378">Hydrolase</keyword>
<evidence type="ECO:0000256" key="4">
    <source>
        <dbReference type="ARBA" id="ARBA00022884"/>
    </source>
</evidence>
<evidence type="ECO:0000256" key="2">
    <source>
        <dbReference type="ARBA" id="ARBA00022801"/>
    </source>
</evidence>
<sequence>GIDIPSITLVVNFDVPSSGQVSPLETYIHRVGRCGRFGRKGVAISLVHDANSYNQLMSFKRDTGVDIDCVTLDNLEAEYEKWVK</sequence>
<dbReference type="EMBL" id="BDIP01001901">
    <property type="protein sequence ID" value="GIQ85362.1"/>
    <property type="molecule type" value="Genomic_DNA"/>
</dbReference>
<comment type="domain">
    <text evidence="5">The Q motif is unique to and characteristic of the DEAD box family of RNA helicases and controls ATP binding and hydrolysis.</text>
</comment>
<name>A0A9K3GJP2_9EUKA</name>
<organism evidence="7 8">
    <name type="scientific">Kipferlia bialata</name>
    <dbReference type="NCBI Taxonomy" id="797122"/>
    <lineage>
        <taxon>Eukaryota</taxon>
        <taxon>Metamonada</taxon>
        <taxon>Carpediemonas-like organisms</taxon>
        <taxon>Kipferlia</taxon>
    </lineage>
</organism>
<proteinExistence type="inferred from homology"/>
<dbReference type="SUPFAM" id="SSF52540">
    <property type="entry name" value="P-loop containing nucleoside triphosphate hydrolases"/>
    <property type="match status" value="1"/>
</dbReference>
<feature type="non-terminal residue" evidence="7">
    <location>
        <position position="84"/>
    </location>
</feature>
<evidence type="ECO:0000256" key="1">
    <source>
        <dbReference type="ARBA" id="ARBA00022741"/>
    </source>
</evidence>
<keyword evidence="3 5" id="KW-0067">ATP-binding</keyword>
<reference evidence="7 8" key="1">
    <citation type="journal article" date="2018" name="PLoS ONE">
        <title>The draft genome of Kipferlia bialata reveals reductive genome evolution in fornicate parasites.</title>
        <authorList>
            <person name="Tanifuji G."/>
            <person name="Takabayashi S."/>
            <person name="Kume K."/>
            <person name="Takagi M."/>
            <person name="Nakayama T."/>
            <person name="Kamikawa R."/>
            <person name="Inagaki Y."/>
            <person name="Hashimoto T."/>
        </authorList>
    </citation>
    <scope>NUCLEOTIDE SEQUENCE [LARGE SCALE GENOMIC DNA]</scope>
    <source>
        <strain evidence="7">NY0173</strain>
    </source>
</reference>